<dbReference type="Pfam" id="PF01028">
    <property type="entry name" value="Topoisom_I"/>
    <property type="match status" value="1"/>
</dbReference>
<dbReference type="InterPro" id="IPR049331">
    <property type="entry name" value="Top1B_N_bact"/>
</dbReference>
<dbReference type="Gene3D" id="3.30.66.10">
    <property type="entry name" value="DNA topoisomerase I domain"/>
    <property type="match status" value="1"/>
</dbReference>
<feature type="region of interest" description="Disordered" evidence="1">
    <location>
        <begin position="172"/>
        <end position="203"/>
    </location>
</feature>
<feature type="domain" description="DNA topoisomerase IB N-terminal" evidence="3">
    <location>
        <begin position="35"/>
        <end position="83"/>
    </location>
</feature>
<evidence type="ECO:0000259" key="3">
    <source>
        <dbReference type="Pfam" id="PF21338"/>
    </source>
</evidence>
<accession>A0ABU0IKM5</accession>
<evidence type="ECO:0000313" key="4">
    <source>
        <dbReference type="EMBL" id="MDQ0462561.1"/>
    </source>
</evidence>
<proteinExistence type="predicted"/>
<dbReference type="Gene3D" id="3.90.15.10">
    <property type="entry name" value="Topoisomerase I, Chain A, domain 3"/>
    <property type="match status" value="1"/>
</dbReference>
<reference evidence="4 5" key="1">
    <citation type="submission" date="2023-07" db="EMBL/GenBank/DDBJ databases">
        <title>Genomic Encyclopedia of Type Strains, Phase IV (KMG-IV): sequencing the most valuable type-strain genomes for metagenomic binning, comparative biology and taxonomic classification.</title>
        <authorList>
            <person name="Goeker M."/>
        </authorList>
    </citation>
    <scope>NUCLEOTIDE SEQUENCE [LARGE SCALE GENOMIC DNA]</scope>
    <source>
        <strain evidence="4 5">DSM 18695</strain>
    </source>
</reference>
<sequence>MARDTVEFPAAAEAAGLCYGDDREPGYRRLRHGKGFSYLDTDGRPLRDPDELDRIRGLVIPPAWTDVWICPLACGHIQAAGRDQKGRKQYRYHPQWREVRDVGKYDRLTAFGRALPRLRRQVEVDLARRGLPREKVLAAVVRLLEITLIRVGNDEYAKANKSFGLTTLRKRHLTLSGPGPSSSSAARAARSTGRASATPAWPG</sequence>
<dbReference type="Proteomes" id="UP001228905">
    <property type="component" value="Unassembled WGS sequence"/>
</dbReference>
<organism evidence="4 5">
    <name type="scientific">Caulobacter ginsengisoli</name>
    <dbReference type="NCBI Taxonomy" id="400775"/>
    <lineage>
        <taxon>Bacteria</taxon>
        <taxon>Pseudomonadati</taxon>
        <taxon>Pseudomonadota</taxon>
        <taxon>Alphaproteobacteria</taxon>
        <taxon>Caulobacterales</taxon>
        <taxon>Caulobacteraceae</taxon>
        <taxon>Caulobacter</taxon>
    </lineage>
</organism>
<dbReference type="InterPro" id="IPR035447">
    <property type="entry name" value="DNA_topo_I_N_sf"/>
</dbReference>
<dbReference type="RefSeq" id="WP_307345032.1">
    <property type="nucleotide sequence ID" value="NZ_JAUSVS010000001.1"/>
</dbReference>
<evidence type="ECO:0000256" key="1">
    <source>
        <dbReference type="SAM" id="MobiDB-lite"/>
    </source>
</evidence>
<feature type="domain" description="DNA topoisomerase I catalytic core eukaryotic-type" evidence="2">
    <location>
        <begin position="95"/>
        <end position="176"/>
    </location>
</feature>
<evidence type="ECO:0000259" key="2">
    <source>
        <dbReference type="Pfam" id="PF01028"/>
    </source>
</evidence>
<protein>
    <submittedName>
        <fullName evidence="4">DNA topoisomerase IB</fullName>
    </submittedName>
</protein>
<dbReference type="SUPFAM" id="SSF55869">
    <property type="entry name" value="DNA topoisomerase I domain"/>
    <property type="match status" value="1"/>
</dbReference>
<dbReference type="InterPro" id="IPR013500">
    <property type="entry name" value="TopoI_cat_euk"/>
</dbReference>
<dbReference type="InterPro" id="IPR011010">
    <property type="entry name" value="DNA_brk_join_enz"/>
</dbReference>
<dbReference type="SUPFAM" id="SSF56349">
    <property type="entry name" value="DNA breaking-rejoining enzymes"/>
    <property type="match status" value="1"/>
</dbReference>
<name>A0ABU0IKM5_9CAUL</name>
<dbReference type="Gene3D" id="1.10.132.120">
    <property type="match status" value="1"/>
</dbReference>
<dbReference type="InterPro" id="IPR014711">
    <property type="entry name" value="TopoI_cat_a-hlx-sub_euk"/>
</dbReference>
<dbReference type="EMBL" id="JAUSVS010000001">
    <property type="protein sequence ID" value="MDQ0462561.1"/>
    <property type="molecule type" value="Genomic_DNA"/>
</dbReference>
<feature type="compositionally biased region" description="Low complexity" evidence="1">
    <location>
        <begin position="176"/>
        <end position="203"/>
    </location>
</feature>
<dbReference type="Pfam" id="PF21338">
    <property type="entry name" value="Top1B_N_bact"/>
    <property type="match status" value="1"/>
</dbReference>
<evidence type="ECO:0000313" key="5">
    <source>
        <dbReference type="Proteomes" id="UP001228905"/>
    </source>
</evidence>
<gene>
    <name evidence="4" type="ORF">QO010_000309</name>
</gene>
<dbReference type="PROSITE" id="PS52038">
    <property type="entry name" value="TOPO_IB_2"/>
    <property type="match status" value="1"/>
</dbReference>
<comment type="caution">
    <text evidence="4">The sequence shown here is derived from an EMBL/GenBank/DDBJ whole genome shotgun (WGS) entry which is preliminary data.</text>
</comment>
<keyword evidence="5" id="KW-1185">Reference proteome</keyword>